<dbReference type="AlphaFoldDB" id="A0A1I7NFA9"/>
<dbReference type="STRING" id="1393122.SAMN05660895_1657"/>
<dbReference type="PROSITE" id="PS51819">
    <property type="entry name" value="VOC"/>
    <property type="match status" value="1"/>
</dbReference>
<sequence length="145" mass="16419">MEQRISVLTIGADDLNAMKNFYGQVLGWTTVAENKDIAFYKLNGFLLSICDRKMLADFIGVDHNGQGFRSVTIGYNVDSKEEVLELYNQLKDKVKILKEPTEPPFGGLFFYFADIEGNIIEVAQNPFITLDKDKNATDHKPIDHL</sequence>
<dbReference type="PANTHER" id="PTHR36503:SF1">
    <property type="entry name" value="BLR2520 PROTEIN"/>
    <property type="match status" value="1"/>
</dbReference>
<gene>
    <name evidence="2" type="ORF">SAMN05660895_1657</name>
</gene>
<keyword evidence="3" id="KW-1185">Reference proteome</keyword>
<feature type="domain" description="VOC" evidence="1">
    <location>
        <begin position="4"/>
        <end position="125"/>
    </location>
</feature>
<evidence type="ECO:0000259" key="1">
    <source>
        <dbReference type="PROSITE" id="PS51819"/>
    </source>
</evidence>
<organism evidence="2 3">
    <name type="scientific">Thermoflavifilum thermophilum</name>
    <dbReference type="NCBI Taxonomy" id="1393122"/>
    <lineage>
        <taxon>Bacteria</taxon>
        <taxon>Pseudomonadati</taxon>
        <taxon>Bacteroidota</taxon>
        <taxon>Chitinophagia</taxon>
        <taxon>Chitinophagales</taxon>
        <taxon>Chitinophagaceae</taxon>
        <taxon>Thermoflavifilum</taxon>
    </lineage>
</organism>
<dbReference type="Proteomes" id="UP000199537">
    <property type="component" value="Unassembled WGS sequence"/>
</dbReference>
<evidence type="ECO:0000313" key="2">
    <source>
        <dbReference type="EMBL" id="SFV33354.1"/>
    </source>
</evidence>
<dbReference type="EMBL" id="FPCJ01000001">
    <property type="protein sequence ID" value="SFV33354.1"/>
    <property type="molecule type" value="Genomic_DNA"/>
</dbReference>
<reference evidence="3" key="1">
    <citation type="submission" date="2016-10" db="EMBL/GenBank/DDBJ databases">
        <authorList>
            <person name="Varghese N."/>
            <person name="Submissions S."/>
        </authorList>
    </citation>
    <scope>NUCLEOTIDE SEQUENCE [LARGE SCALE GENOMIC DNA]</scope>
    <source>
        <strain evidence="3">DSM 14807</strain>
    </source>
</reference>
<dbReference type="InterPro" id="IPR029068">
    <property type="entry name" value="Glyas_Bleomycin-R_OHBP_Dase"/>
</dbReference>
<name>A0A1I7NFA9_9BACT</name>
<dbReference type="Gene3D" id="3.10.180.10">
    <property type="entry name" value="2,3-Dihydroxybiphenyl 1,2-Dioxygenase, domain 1"/>
    <property type="match status" value="1"/>
</dbReference>
<proteinExistence type="predicted"/>
<dbReference type="SUPFAM" id="SSF54593">
    <property type="entry name" value="Glyoxalase/Bleomycin resistance protein/Dihydroxybiphenyl dioxygenase"/>
    <property type="match status" value="1"/>
</dbReference>
<dbReference type="InterPro" id="IPR037523">
    <property type="entry name" value="VOC_core"/>
</dbReference>
<evidence type="ECO:0000313" key="3">
    <source>
        <dbReference type="Proteomes" id="UP000199537"/>
    </source>
</evidence>
<dbReference type="PANTHER" id="PTHR36503">
    <property type="entry name" value="BLR2520 PROTEIN"/>
    <property type="match status" value="1"/>
</dbReference>
<protein>
    <recommendedName>
        <fullName evidence="1">VOC domain-containing protein</fullName>
    </recommendedName>
</protein>
<dbReference type="InterPro" id="IPR004360">
    <property type="entry name" value="Glyas_Fos-R_dOase_dom"/>
</dbReference>
<dbReference type="Pfam" id="PF00903">
    <property type="entry name" value="Glyoxalase"/>
    <property type="match status" value="1"/>
</dbReference>
<accession>A0A1I7NFA9</accession>